<dbReference type="GO" id="GO:0009425">
    <property type="term" value="C:bacterial-type flagellum basal body"/>
    <property type="evidence" value="ECO:0007669"/>
    <property type="project" value="UniProtKB-SubCell"/>
</dbReference>
<sequence>MSLTSSLYAGTSGLGNTGNALQVTSNNISNINTVGFKKGSATFADTLYQTIGTNAGASQVGLGMNVDNVAQVFTDGSLETTSNATDLAIGGDGFFIVSENGSEQTYYTRAGNFSFDENGALVNSAGFILQGWYVEGNSGEEYGAITDLILTEFTSPPDDTEEITVITNLDSDAQSKSVVLSNLFKHDVKDGTTVDSDGYEYQTVVTAYDSLGSAHEVTVYYDKKSDTNWEYIITCDPDEDHRALVAGTDAAGLLARGSISFSESSGEVVTMTMEELTGVVGNVEISGNNTVDDVHFEIEDPEAIQWDGYGIRMTYNGDNWELVDSGDYKLPDTYNKAKIIYSDSTSVYLVLDPASSGLDEEADLKISLDEYAMAGDTLTFDVNNPRELHVQDIENAVYLGDAYNNTTISINNPGVLTVDAEDISLIWNPYTETWSWSNPAGTAKDRLVSDDDGVVVYDVRNADAMNMVVEDISLYYDGGNWQWNNALKNDDITIDAANTYSDGVGVTVEKSGSSGAAILAGDYTLTWDDTAGAWAASTTNTSGAALTVTGEDDTYVLTIQPASGDASTMEISLDGTPEDGDTIKFTMKSTPPEEYADATITTTTPGNPEAFSINFDGDNAGVADLIVTNASTLTSLNFDVNPDTPPDKYSNATLSGDATYCSIDLDGSGNEDDRQDIVFTFEDELKSGKDTDPLKDRSVITFDISGSTAWRTVTTDEAKNTGYYQFTADFLGGEFGATENDISFNIGSKFDGNNWVNDSLSSTQYATSSSTTYQDADGYPAGDLTGIGVESSGLVSGTYSNGQELALFMIALADFNNVNGLESEGGNLYSATRDSGTAITNKPGENGLGSLSSYALEMSNVDISEEFVSMIELQNAYDANAKIITTVDEMMSTVIGMKR</sequence>
<evidence type="ECO:0000256" key="1">
    <source>
        <dbReference type="ARBA" id="ARBA00004117"/>
    </source>
</evidence>
<dbReference type="GO" id="GO:0005829">
    <property type="term" value="C:cytosol"/>
    <property type="evidence" value="ECO:0007669"/>
    <property type="project" value="TreeGrafter"/>
</dbReference>
<feature type="domain" description="Flagellar hook protein FlgE/F/G-like D1" evidence="9">
    <location>
        <begin position="88"/>
        <end position="152"/>
    </location>
</feature>
<organism evidence="10 11">
    <name type="scientific">Desulfobacter postgatei</name>
    <dbReference type="NCBI Taxonomy" id="2293"/>
    <lineage>
        <taxon>Bacteria</taxon>
        <taxon>Pseudomonadati</taxon>
        <taxon>Thermodesulfobacteriota</taxon>
        <taxon>Desulfobacteria</taxon>
        <taxon>Desulfobacterales</taxon>
        <taxon>Desulfobacteraceae</taxon>
        <taxon>Desulfobacter</taxon>
    </lineage>
</organism>
<feature type="domain" description="Flagellar basal body rod protein N-terminal" evidence="6">
    <location>
        <begin position="7"/>
        <end position="37"/>
    </location>
</feature>
<dbReference type="AlphaFoldDB" id="A0A2G6MRS7"/>
<evidence type="ECO:0000256" key="5">
    <source>
        <dbReference type="RuleBase" id="RU362116"/>
    </source>
</evidence>
<dbReference type="InterPro" id="IPR037925">
    <property type="entry name" value="FlgE/F/G-like"/>
</dbReference>
<protein>
    <recommendedName>
        <fullName evidence="3 5">Flagellar hook protein FlgE</fullName>
    </recommendedName>
</protein>
<comment type="function">
    <text evidence="5">A flexible structure which links the flagellar filament to the drive apparatus in the basal body.</text>
</comment>
<feature type="domain" description="Flagellar hook protein FlgE D2" evidence="8">
    <location>
        <begin position="193"/>
        <end position="292"/>
    </location>
</feature>
<dbReference type="NCBIfam" id="TIGR03506">
    <property type="entry name" value="FlgEFG_subfam"/>
    <property type="match status" value="2"/>
</dbReference>
<dbReference type="SUPFAM" id="SSF117143">
    <property type="entry name" value="Flagellar hook protein flgE"/>
    <property type="match status" value="2"/>
</dbReference>
<dbReference type="Pfam" id="PF07559">
    <property type="entry name" value="FlgE_D2"/>
    <property type="match status" value="1"/>
</dbReference>
<evidence type="ECO:0000259" key="8">
    <source>
        <dbReference type="Pfam" id="PF07559"/>
    </source>
</evidence>
<dbReference type="Pfam" id="PF06429">
    <property type="entry name" value="Flg_bbr_C"/>
    <property type="match status" value="1"/>
</dbReference>
<dbReference type="InterPro" id="IPR053967">
    <property type="entry name" value="LlgE_F_G-like_D1"/>
</dbReference>
<evidence type="ECO:0000259" key="9">
    <source>
        <dbReference type="Pfam" id="PF22692"/>
    </source>
</evidence>
<accession>A0A2G6MRS7</accession>
<evidence type="ECO:0000256" key="3">
    <source>
        <dbReference type="ARBA" id="ARBA00019015"/>
    </source>
</evidence>
<keyword evidence="4 5" id="KW-0975">Bacterial flagellum</keyword>
<feature type="domain" description="Flagellar basal-body/hook protein C-terminal" evidence="7">
    <location>
        <begin position="854"/>
        <end position="896"/>
    </location>
</feature>
<evidence type="ECO:0000256" key="2">
    <source>
        <dbReference type="ARBA" id="ARBA00009677"/>
    </source>
</evidence>
<dbReference type="InterPro" id="IPR010930">
    <property type="entry name" value="Flg_bb/hook_C_dom"/>
</dbReference>
<comment type="caution">
    <text evidence="10">The sequence shown here is derived from an EMBL/GenBank/DDBJ whole genome shotgun (WGS) entry which is preliminary data.</text>
</comment>
<evidence type="ECO:0000259" key="6">
    <source>
        <dbReference type="Pfam" id="PF00460"/>
    </source>
</evidence>
<proteinExistence type="inferred from homology"/>
<dbReference type="Gene3D" id="2.60.98.20">
    <property type="entry name" value="Flagellar hook protein FlgE"/>
    <property type="match status" value="1"/>
</dbReference>
<dbReference type="InterPro" id="IPR011491">
    <property type="entry name" value="FlgE_D2"/>
</dbReference>
<dbReference type="Pfam" id="PF22692">
    <property type="entry name" value="LlgE_F_G_D1"/>
    <property type="match status" value="1"/>
</dbReference>
<dbReference type="EMBL" id="PDTI01000029">
    <property type="protein sequence ID" value="PIE62798.1"/>
    <property type="molecule type" value="Genomic_DNA"/>
</dbReference>
<dbReference type="Proteomes" id="UP000231203">
    <property type="component" value="Unassembled WGS sequence"/>
</dbReference>
<name>A0A2G6MRS7_9BACT</name>
<keyword evidence="10" id="KW-0966">Cell projection</keyword>
<dbReference type="PANTHER" id="PTHR30435:SF1">
    <property type="entry name" value="FLAGELLAR HOOK PROTEIN FLGE"/>
    <property type="match status" value="1"/>
</dbReference>
<evidence type="ECO:0000313" key="11">
    <source>
        <dbReference type="Proteomes" id="UP000231203"/>
    </source>
</evidence>
<reference evidence="10 11" key="1">
    <citation type="submission" date="2017-10" db="EMBL/GenBank/DDBJ databases">
        <title>Novel microbial diversity and functional potential in the marine mammal oral microbiome.</title>
        <authorList>
            <person name="Dudek N.K."/>
            <person name="Sun C.L."/>
            <person name="Burstein D."/>
            <person name="Kantor R.S."/>
            <person name="Aliaga Goltsman D.S."/>
            <person name="Bik E.M."/>
            <person name="Thomas B.C."/>
            <person name="Banfield J.F."/>
            <person name="Relman D.A."/>
        </authorList>
    </citation>
    <scope>NUCLEOTIDE SEQUENCE [LARGE SCALE GENOMIC DNA]</scope>
    <source>
        <strain evidence="10">DOLJORAL78_47_202</strain>
    </source>
</reference>
<dbReference type="InterPro" id="IPR001444">
    <property type="entry name" value="Flag_bb_rod_N"/>
</dbReference>
<evidence type="ECO:0000313" key="10">
    <source>
        <dbReference type="EMBL" id="PIE62798.1"/>
    </source>
</evidence>
<comment type="subcellular location">
    <subcellularLocation>
        <location evidence="1 5">Bacterial flagellum basal body</location>
    </subcellularLocation>
</comment>
<dbReference type="PROSITE" id="PS00588">
    <property type="entry name" value="FLAGELLA_BB_ROD"/>
    <property type="match status" value="1"/>
</dbReference>
<dbReference type="Pfam" id="PF00460">
    <property type="entry name" value="Flg_bb_rod"/>
    <property type="match status" value="1"/>
</dbReference>
<gene>
    <name evidence="10" type="ORF">CSA25_03380</name>
</gene>
<dbReference type="InterPro" id="IPR037058">
    <property type="entry name" value="Falgellar_hook_FlgE_sf"/>
</dbReference>
<dbReference type="PANTHER" id="PTHR30435">
    <property type="entry name" value="FLAGELLAR PROTEIN"/>
    <property type="match status" value="1"/>
</dbReference>
<dbReference type="GO" id="GO:0071978">
    <property type="term" value="P:bacterial-type flagellum-dependent swarming motility"/>
    <property type="evidence" value="ECO:0007669"/>
    <property type="project" value="TreeGrafter"/>
</dbReference>
<dbReference type="GO" id="GO:0009424">
    <property type="term" value="C:bacterial-type flagellum hook"/>
    <property type="evidence" value="ECO:0007669"/>
    <property type="project" value="TreeGrafter"/>
</dbReference>
<evidence type="ECO:0000259" key="7">
    <source>
        <dbReference type="Pfam" id="PF06429"/>
    </source>
</evidence>
<keyword evidence="10" id="KW-0969">Cilium</keyword>
<dbReference type="InterPro" id="IPR019776">
    <property type="entry name" value="Flagellar_basal_body_rod_CS"/>
</dbReference>
<comment type="similarity">
    <text evidence="2 5">Belongs to the flagella basal body rod proteins family.</text>
</comment>
<keyword evidence="10" id="KW-0282">Flagellum</keyword>
<dbReference type="InterPro" id="IPR020013">
    <property type="entry name" value="Flagellar_FlgE/F/G"/>
</dbReference>
<evidence type="ECO:0000256" key="4">
    <source>
        <dbReference type="ARBA" id="ARBA00023143"/>
    </source>
</evidence>